<reference evidence="1" key="1">
    <citation type="submission" date="2020-11" db="EMBL/GenBank/DDBJ databases">
        <title>Nocardioides sp. CBS4Y-1, whole genome shotgun sequence.</title>
        <authorList>
            <person name="Tuo L."/>
        </authorList>
    </citation>
    <scope>NUCLEOTIDE SEQUENCE</scope>
    <source>
        <strain evidence="1">CBS4Y-1</strain>
    </source>
</reference>
<comment type="caution">
    <text evidence="1">The sequence shown here is derived from an EMBL/GenBank/DDBJ whole genome shotgun (WGS) entry which is preliminary data.</text>
</comment>
<keyword evidence="2" id="KW-1185">Reference proteome</keyword>
<dbReference type="Proteomes" id="UP000656804">
    <property type="component" value="Unassembled WGS sequence"/>
</dbReference>
<evidence type="ECO:0008006" key="3">
    <source>
        <dbReference type="Google" id="ProtNLM"/>
    </source>
</evidence>
<gene>
    <name evidence="1" type="ORF">ISG29_05900</name>
</gene>
<name>A0A930UUQ7_9ACTN</name>
<evidence type="ECO:0000313" key="2">
    <source>
        <dbReference type="Proteomes" id="UP000656804"/>
    </source>
</evidence>
<dbReference type="EMBL" id="JADIVZ010000002">
    <property type="protein sequence ID" value="MBF4161218.1"/>
    <property type="molecule type" value="Genomic_DNA"/>
</dbReference>
<dbReference type="RefSeq" id="WP_194502464.1">
    <property type="nucleotide sequence ID" value="NZ_JADIVZ010000002.1"/>
</dbReference>
<evidence type="ECO:0000313" key="1">
    <source>
        <dbReference type="EMBL" id="MBF4161218.1"/>
    </source>
</evidence>
<accession>A0A930UUQ7</accession>
<sequence>MALTEILTLSEAALRLGVSERRAQQMAENGQITRVARGLFDRTSVERHRAARGTGLTRTWAEHTAWGAVALLSQVAPLGLGDTQTYRLRATLREITDPSELAVRFRDRATVTTWAGHRSAVPRLRDDLVVPGRSRIGLVEDDTHVDGYIHSERVHEVVRRHRLTQDDSGAITLRVTDSIAVDFFKERPAFMRTLAGIDAATSLDPRERGVGTRILADRLDLFRENSLR</sequence>
<proteinExistence type="predicted"/>
<organism evidence="1 2">
    <name type="scientific">Nocardioides acrostichi</name>
    <dbReference type="NCBI Taxonomy" id="2784339"/>
    <lineage>
        <taxon>Bacteria</taxon>
        <taxon>Bacillati</taxon>
        <taxon>Actinomycetota</taxon>
        <taxon>Actinomycetes</taxon>
        <taxon>Propionibacteriales</taxon>
        <taxon>Nocardioidaceae</taxon>
        <taxon>Nocardioides</taxon>
    </lineage>
</organism>
<protein>
    <recommendedName>
        <fullName evidence="3">Helix-turn-helix domain-containing protein</fullName>
    </recommendedName>
</protein>
<dbReference type="AlphaFoldDB" id="A0A930UUQ7"/>